<keyword evidence="2" id="KW-0812">Transmembrane</keyword>
<keyword evidence="5" id="KW-1185">Reference proteome</keyword>
<evidence type="ECO:0000313" key="4">
    <source>
        <dbReference type="EMBL" id="THH33314.1"/>
    </source>
</evidence>
<sequence>MDLEVYALRQQPFRAIYIVVELLITVFIRLPYWLILYIPRHRRPRVSWPYSRCIAVEILRTLMFVGPIAARAGPISTKPDHRSIPDIPGVKALWIDPTPDLLFGDVNEWADAGNIPYVRLPGYWYDRHGDDTPIGTAPHKGEKVLYMIKGGAFVGLSAHPDYTFGPMFRRLVGSHPLIRRGFSVEYRLTTGPPLEHEHPFPTALMDVLAGYAYLTDHVGFAPEDIVVEGDSSGGNLAIALVRYLIENGTEKNHLPGVPGGLILVSPWVDLGDSHDDHPECSQRMCLSSDYLPGYGSPMMVWARKHYCSVVGYPEATNSNRYISPASIDHDMEHVSFKGFPRTLIVYGDAEVLHDQVVTLRDRMVDDLGGEWVRHHVVKDGIHAILVMPWFNFECKAAFEAIDVWLKETWIGKESRDVSEKGYGC</sequence>
<gene>
    <name evidence="4" type="ORF">EUX98_g877</name>
</gene>
<keyword evidence="2" id="KW-0472">Membrane</keyword>
<comment type="caution">
    <text evidence="4">The sequence shown here is derived from an EMBL/GenBank/DDBJ whole genome shotgun (WGS) entry which is preliminary data.</text>
</comment>
<organism evidence="4 5">
    <name type="scientific">Antrodiella citrinella</name>
    <dbReference type="NCBI Taxonomy" id="2447956"/>
    <lineage>
        <taxon>Eukaryota</taxon>
        <taxon>Fungi</taxon>
        <taxon>Dikarya</taxon>
        <taxon>Basidiomycota</taxon>
        <taxon>Agaricomycotina</taxon>
        <taxon>Agaricomycetes</taxon>
        <taxon>Polyporales</taxon>
        <taxon>Steccherinaceae</taxon>
        <taxon>Antrodiella</taxon>
    </lineage>
</organism>
<dbReference type="OrthoDB" id="2152029at2759"/>
<dbReference type="Gene3D" id="3.40.50.1820">
    <property type="entry name" value="alpha/beta hydrolase"/>
    <property type="match status" value="1"/>
</dbReference>
<accession>A0A4S4N2X4</accession>
<protein>
    <recommendedName>
        <fullName evidence="3">Alpha/beta hydrolase fold-3 domain-containing protein</fullName>
    </recommendedName>
</protein>
<reference evidence="4 5" key="1">
    <citation type="submission" date="2019-02" db="EMBL/GenBank/DDBJ databases">
        <title>Genome sequencing of the rare red list fungi Antrodiella citrinella (Flaviporus citrinellus).</title>
        <authorList>
            <person name="Buettner E."/>
            <person name="Kellner H."/>
        </authorList>
    </citation>
    <scope>NUCLEOTIDE SEQUENCE [LARGE SCALE GENOMIC DNA]</scope>
    <source>
        <strain evidence="4 5">DSM 108506</strain>
    </source>
</reference>
<dbReference type="Proteomes" id="UP000308730">
    <property type="component" value="Unassembled WGS sequence"/>
</dbReference>
<evidence type="ECO:0000259" key="3">
    <source>
        <dbReference type="Pfam" id="PF07859"/>
    </source>
</evidence>
<evidence type="ECO:0000256" key="2">
    <source>
        <dbReference type="SAM" id="Phobius"/>
    </source>
</evidence>
<evidence type="ECO:0000313" key="5">
    <source>
        <dbReference type="Proteomes" id="UP000308730"/>
    </source>
</evidence>
<keyword evidence="2" id="KW-1133">Transmembrane helix</keyword>
<feature type="domain" description="Alpha/beta hydrolase fold-3" evidence="3">
    <location>
        <begin position="149"/>
        <end position="384"/>
    </location>
</feature>
<dbReference type="SUPFAM" id="SSF53474">
    <property type="entry name" value="alpha/beta-Hydrolases"/>
    <property type="match status" value="1"/>
</dbReference>
<dbReference type="InterPro" id="IPR050300">
    <property type="entry name" value="GDXG_lipolytic_enzyme"/>
</dbReference>
<dbReference type="InterPro" id="IPR029058">
    <property type="entry name" value="AB_hydrolase_fold"/>
</dbReference>
<evidence type="ECO:0000256" key="1">
    <source>
        <dbReference type="ARBA" id="ARBA00022801"/>
    </source>
</evidence>
<dbReference type="AlphaFoldDB" id="A0A4S4N2X4"/>
<keyword evidence="1" id="KW-0378">Hydrolase</keyword>
<dbReference type="PANTHER" id="PTHR48081:SF26">
    <property type="entry name" value="ALPHA_BETA HYDROLASE FOLD-3 DOMAIN-CONTAINING PROTEIN"/>
    <property type="match status" value="1"/>
</dbReference>
<dbReference type="InterPro" id="IPR013094">
    <property type="entry name" value="AB_hydrolase_3"/>
</dbReference>
<dbReference type="Pfam" id="PF07859">
    <property type="entry name" value="Abhydrolase_3"/>
    <property type="match status" value="1"/>
</dbReference>
<name>A0A4S4N2X4_9APHY</name>
<dbReference type="GO" id="GO:0016787">
    <property type="term" value="F:hydrolase activity"/>
    <property type="evidence" value="ECO:0007669"/>
    <property type="project" value="UniProtKB-KW"/>
</dbReference>
<feature type="transmembrane region" description="Helical" evidence="2">
    <location>
        <begin position="15"/>
        <end position="38"/>
    </location>
</feature>
<proteinExistence type="predicted"/>
<dbReference type="PANTHER" id="PTHR48081">
    <property type="entry name" value="AB HYDROLASE SUPERFAMILY PROTEIN C4A8.06C"/>
    <property type="match status" value="1"/>
</dbReference>
<dbReference type="EMBL" id="SGPM01000008">
    <property type="protein sequence ID" value="THH33314.1"/>
    <property type="molecule type" value="Genomic_DNA"/>
</dbReference>